<feature type="non-terminal residue" evidence="1">
    <location>
        <position position="1"/>
    </location>
</feature>
<name>A0A093GCG2_DRYPU</name>
<evidence type="ECO:0000313" key="1">
    <source>
        <dbReference type="EMBL" id="KFV66843.1"/>
    </source>
</evidence>
<sequence length="51" mass="5729">AAIGFLLLAQDHNCQDFHSLCCINLSDHSESMHKSIQDLQKGVKKLRMTDS</sequence>
<dbReference type="AlphaFoldDB" id="A0A093GCG2"/>
<gene>
    <name evidence="1" type="ORF">N307_13344</name>
</gene>
<proteinExistence type="predicted"/>
<feature type="non-terminal residue" evidence="1">
    <location>
        <position position="51"/>
    </location>
</feature>
<organism evidence="1 2">
    <name type="scientific">Dryobates pubescens</name>
    <name type="common">Downy woodpecker</name>
    <name type="synonym">Picoides pubescens</name>
    <dbReference type="NCBI Taxonomy" id="118200"/>
    <lineage>
        <taxon>Eukaryota</taxon>
        <taxon>Metazoa</taxon>
        <taxon>Chordata</taxon>
        <taxon>Craniata</taxon>
        <taxon>Vertebrata</taxon>
        <taxon>Euteleostomi</taxon>
        <taxon>Archelosauria</taxon>
        <taxon>Archosauria</taxon>
        <taxon>Dinosauria</taxon>
        <taxon>Saurischia</taxon>
        <taxon>Theropoda</taxon>
        <taxon>Coelurosauria</taxon>
        <taxon>Aves</taxon>
        <taxon>Neognathae</taxon>
        <taxon>Neoaves</taxon>
        <taxon>Telluraves</taxon>
        <taxon>Coraciimorphae</taxon>
        <taxon>Piciformes</taxon>
        <taxon>Picidae</taxon>
        <taxon>Dryobates</taxon>
    </lineage>
</organism>
<protein>
    <submittedName>
        <fullName evidence="1">Uncharacterized protein</fullName>
    </submittedName>
</protein>
<accession>A0A093GCG2</accession>
<dbReference type="Proteomes" id="UP000053875">
    <property type="component" value="Unassembled WGS sequence"/>
</dbReference>
<evidence type="ECO:0000313" key="2">
    <source>
        <dbReference type="Proteomes" id="UP000053875"/>
    </source>
</evidence>
<dbReference type="EMBL" id="KL215822">
    <property type="protein sequence ID" value="KFV66843.1"/>
    <property type="molecule type" value="Genomic_DNA"/>
</dbReference>
<keyword evidence="2" id="KW-1185">Reference proteome</keyword>
<reference evidence="1 2" key="1">
    <citation type="submission" date="2014-04" db="EMBL/GenBank/DDBJ databases">
        <title>Genome evolution of avian class.</title>
        <authorList>
            <person name="Zhang G."/>
            <person name="Li C."/>
        </authorList>
    </citation>
    <scope>NUCLEOTIDE SEQUENCE [LARGE SCALE GENOMIC DNA]</scope>
    <source>
        <strain evidence="1">BGI_N307</strain>
    </source>
</reference>
<dbReference type="Gene3D" id="1.10.287.210">
    <property type="match status" value="1"/>
</dbReference>
<dbReference type="SUPFAM" id="SSF58069">
    <property type="entry name" value="Virus ectodomain"/>
    <property type="match status" value="1"/>
</dbReference>